<dbReference type="InterPro" id="IPR019133">
    <property type="entry name" value="MIC60"/>
</dbReference>
<gene>
    <name evidence="9 11 12" type="ORF">SRAE_2000277200</name>
</gene>
<dbReference type="PANTHER" id="PTHR15415">
    <property type="entry name" value="MITOFILIN"/>
    <property type="match status" value="1"/>
</dbReference>
<dbReference type="RefSeq" id="XP_024507314.1">
    <property type="nucleotide sequence ID" value="XM_024653881.1"/>
</dbReference>
<dbReference type="GO" id="GO:0042407">
    <property type="term" value="P:cristae formation"/>
    <property type="evidence" value="ECO:0007669"/>
    <property type="project" value="TreeGrafter"/>
</dbReference>
<evidence type="ECO:0000256" key="8">
    <source>
        <dbReference type="SAM" id="Coils"/>
    </source>
</evidence>
<dbReference type="AlphaFoldDB" id="A0A090MZ09"/>
<dbReference type="WBParaSite" id="SRAE_2000277200.1">
    <property type="protein sequence ID" value="SRAE_2000277200.1"/>
    <property type="gene ID" value="WBGene00262986"/>
</dbReference>
<evidence type="ECO:0000256" key="1">
    <source>
        <dbReference type="ARBA" id="ARBA00010877"/>
    </source>
</evidence>
<dbReference type="OMA" id="HAHRHID"/>
<dbReference type="WormBase" id="SRAE_2000277200">
    <property type="protein sequence ID" value="SRP03893"/>
    <property type="gene ID" value="WBGene00262986"/>
</dbReference>
<comment type="similarity">
    <text evidence="1 7">Belongs to the MICOS complex subunit Mic60 family.</text>
</comment>
<keyword evidence="6" id="KW-0472">Membrane</keyword>
<evidence type="ECO:0000256" key="6">
    <source>
        <dbReference type="ARBA" id="ARBA00023136"/>
    </source>
</evidence>
<dbReference type="Pfam" id="PF09731">
    <property type="entry name" value="Mitofilin"/>
    <property type="match status" value="1"/>
</dbReference>
<feature type="coiled-coil region" evidence="8">
    <location>
        <begin position="112"/>
        <end position="147"/>
    </location>
</feature>
<reference evidence="11" key="3">
    <citation type="submission" date="2020-12" db="UniProtKB">
        <authorList>
            <consortium name="WormBaseParasite"/>
        </authorList>
    </citation>
    <scope>IDENTIFICATION</scope>
</reference>
<dbReference type="EMBL" id="LN609529">
    <property type="protein sequence ID" value="CEF68114.1"/>
    <property type="molecule type" value="Genomic_DNA"/>
</dbReference>
<keyword evidence="3 7" id="KW-0999">Mitochondrion inner membrane</keyword>
<dbReference type="GO" id="GO:0061617">
    <property type="term" value="C:MICOS complex"/>
    <property type="evidence" value="ECO:0007669"/>
    <property type="project" value="TreeGrafter"/>
</dbReference>
<keyword evidence="10" id="KW-1185">Reference proteome</keyword>
<reference evidence="9" key="2">
    <citation type="submission" date="2014-09" db="EMBL/GenBank/DDBJ databases">
        <authorList>
            <person name="Aslett A.Martin."/>
        </authorList>
    </citation>
    <scope>NUCLEOTIDE SEQUENCE</scope>
    <source>
        <strain evidence="9">ED321 Heterogonic</strain>
    </source>
</reference>
<keyword evidence="8" id="KW-0175">Coiled coil</keyword>
<comment type="subunit">
    <text evidence="7">Component of the mitochondrial contact site and cristae organizing system (MICOS) complex.</text>
</comment>
<evidence type="ECO:0000256" key="2">
    <source>
        <dbReference type="ARBA" id="ARBA00022692"/>
    </source>
</evidence>
<evidence type="ECO:0000313" key="12">
    <source>
        <dbReference type="WormBase" id="SRAE_2000277200"/>
    </source>
</evidence>
<comment type="function">
    <text evidence="7">Component of the MICOS complex, a large protein complex of the mitochondrial inner membrane that plays crucial roles in the maintenance of crista junctions, inner membrane architecture, and formation of contact sites to the outer membrane.</text>
</comment>
<evidence type="ECO:0000313" key="10">
    <source>
        <dbReference type="Proteomes" id="UP000035682"/>
    </source>
</evidence>
<evidence type="ECO:0000256" key="7">
    <source>
        <dbReference type="RuleBase" id="RU363000"/>
    </source>
</evidence>
<reference evidence="10" key="1">
    <citation type="submission" date="2014-09" db="EMBL/GenBank/DDBJ databases">
        <authorList>
            <person name="Martin A.A."/>
        </authorList>
    </citation>
    <scope>NUCLEOTIDE SEQUENCE</scope>
    <source>
        <strain evidence="10">ED321</strain>
    </source>
</reference>
<protein>
    <recommendedName>
        <fullName evidence="7">MICOS complex subunit MIC60</fullName>
    </recommendedName>
    <alternativeName>
        <fullName evidence="7">Mitofilin</fullName>
    </alternativeName>
</protein>
<dbReference type="eggNOG" id="KOG1854">
    <property type="taxonomic scope" value="Eukaryota"/>
</dbReference>
<dbReference type="CTD" id="36380479"/>
<evidence type="ECO:0000256" key="3">
    <source>
        <dbReference type="ARBA" id="ARBA00022792"/>
    </source>
</evidence>
<dbReference type="STRING" id="34506.A0A090MZ09"/>
<name>A0A090MZ09_STRRB</name>
<dbReference type="PANTHER" id="PTHR15415:SF7">
    <property type="entry name" value="MICOS COMPLEX SUBUNIT MIC60"/>
    <property type="match status" value="1"/>
</dbReference>
<accession>A0A090MZ09</accession>
<comment type="subcellular location">
    <subcellularLocation>
        <location evidence="7">Mitochondrion inner membrane</location>
        <topology evidence="7">Single-pass membrane protein</topology>
    </subcellularLocation>
</comment>
<dbReference type="GeneID" id="36380479"/>
<sequence>MKKLIIATGAVTAAAGGTIAAANFDPKVRSKVEEMVPKSKEVFDYVLGSSESNVKQIKENMAPSLVVAPKKVYQPPPLDMPTVKEEEVKVSTRKPIEVSPVEIKQSVTDNSRISLTEEKNKLNNEIENKLMEALNKAQEKIQFANSAKIFTCEGINNYSKTFRQAVSNGVDADWNTVKNAKKRVEQLKAEDSAAEVEALKFVSDLEKVIDEGKRNPLTASNPLVYSAAQTVQKLRTEIDRTNSLIKKSLSEIDVLKDHKKLIEESRKSFLEEVKAVTPTLDINATGSSLTEKELNSLLVHAHLKVSKLNQRLIEQELREKEIVAQAIEKQKKIDEELARERLEREIEKVFSLQKIDKEAEVARLREEFDKEWGERLSREKVAHADHLEKVIRTQKEIHDIENAEKVSEAIQQERRKHSQEFELAISQLEGIEHALDKRAVLDIENRKAKQCWLACQNLLESIVYGVKAGNSMEQRRKPLEQELEIIKTAGKGDKFVETLVNSFDEDVVKNGVYTEEDLKNIFKKVYNVSRRVAKIDDNGGSLMKYISSYIQSLFIIEINREYSREDKIDINNISTYDILERTKYFVSRGDFETAVKLAQLLKGESKNVARSWIKDTQNFLNTRLLAELLVARAVVISACTIY</sequence>
<evidence type="ECO:0000256" key="4">
    <source>
        <dbReference type="ARBA" id="ARBA00022989"/>
    </source>
</evidence>
<dbReference type="OrthoDB" id="10261039at2759"/>
<keyword evidence="4" id="KW-1133">Transmembrane helix</keyword>
<keyword evidence="5 7" id="KW-0496">Mitochondrion</keyword>
<evidence type="ECO:0000313" key="9">
    <source>
        <dbReference type="EMBL" id="CEF68114.1"/>
    </source>
</evidence>
<keyword evidence="2 7" id="KW-0812">Transmembrane</keyword>
<dbReference type="Proteomes" id="UP000035682">
    <property type="component" value="Unplaced"/>
</dbReference>
<organism evidence="9">
    <name type="scientific">Strongyloides ratti</name>
    <name type="common">Parasitic roundworm</name>
    <dbReference type="NCBI Taxonomy" id="34506"/>
    <lineage>
        <taxon>Eukaryota</taxon>
        <taxon>Metazoa</taxon>
        <taxon>Ecdysozoa</taxon>
        <taxon>Nematoda</taxon>
        <taxon>Chromadorea</taxon>
        <taxon>Rhabditida</taxon>
        <taxon>Tylenchina</taxon>
        <taxon>Panagrolaimomorpha</taxon>
        <taxon>Strongyloidoidea</taxon>
        <taxon>Strongyloididae</taxon>
        <taxon>Strongyloides</taxon>
    </lineage>
</organism>
<proteinExistence type="inferred from homology"/>
<evidence type="ECO:0000256" key="5">
    <source>
        <dbReference type="ARBA" id="ARBA00023128"/>
    </source>
</evidence>
<evidence type="ECO:0000313" key="11">
    <source>
        <dbReference type="WBParaSite" id="SRAE_2000277200.1"/>
    </source>
</evidence>